<gene>
    <name evidence="1" type="ORF">TKK_011968</name>
</gene>
<organism evidence="1 2">
    <name type="scientific">Trichogramma kaykai</name>
    <dbReference type="NCBI Taxonomy" id="54128"/>
    <lineage>
        <taxon>Eukaryota</taxon>
        <taxon>Metazoa</taxon>
        <taxon>Ecdysozoa</taxon>
        <taxon>Arthropoda</taxon>
        <taxon>Hexapoda</taxon>
        <taxon>Insecta</taxon>
        <taxon>Pterygota</taxon>
        <taxon>Neoptera</taxon>
        <taxon>Endopterygota</taxon>
        <taxon>Hymenoptera</taxon>
        <taxon>Apocrita</taxon>
        <taxon>Proctotrupomorpha</taxon>
        <taxon>Chalcidoidea</taxon>
        <taxon>Trichogrammatidae</taxon>
        <taxon>Trichogramma</taxon>
    </lineage>
</organism>
<name>A0ABD2WLS5_9HYME</name>
<proteinExistence type="predicted"/>
<dbReference type="Proteomes" id="UP001627154">
    <property type="component" value="Unassembled WGS sequence"/>
</dbReference>
<sequence>MPCSDRPRRERRGEQAYAILSSKPINSENKLLDTQHSTTPKLHRCTYACNIHPKEKLGTTYGMYREGICECHKCVDI</sequence>
<reference evidence="1 2" key="1">
    <citation type="journal article" date="2024" name="bioRxiv">
        <title>A reference genome for Trichogramma kaykai: A tiny desert-dwelling parasitoid wasp with competing sex-ratio distorters.</title>
        <authorList>
            <person name="Culotta J."/>
            <person name="Lindsey A.R."/>
        </authorList>
    </citation>
    <scope>NUCLEOTIDE SEQUENCE [LARGE SCALE GENOMIC DNA]</scope>
    <source>
        <strain evidence="1 2">KSX58</strain>
    </source>
</reference>
<comment type="caution">
    <text evidence="1">The sequence shown here is derived from an EMBL/GenBank/DDBJ whole genome shotgun (WGS) entry which is preliminary data.</text>
</comment>
<dbReference type="EMBL" id="JBJJXI010000096">
    <property type="protein sequence ID" value="KAL3393704.1"/>
    <property type="molecule type" value="Genomic_DNA"/>
</dbReference>
<keyword evidence="2" id="KW-1185">Reference proteome</keyword>
<accession>A0ABD2WLS5</accession>
<evidence type="ECO:0000313" key="2">
    <source>
        <dbReference type="Proteomes" id="UP001627154"/>
    </source>
</evidence>
<protein>
    <submittedName>
        <fullName evidence="1">Uncharacterized protein</fullName>
    </submittedName>
</protein>
<dbReference type="AlphaFoldDB" id="A0ABD2WLS5"/>
<evidence type="ECO:0000313" key="1">
    <source>
        <dbReference type="EMBL" id="KAL3393704.1"/>
    </source>
</evidence>